<dbReference type="SUPFAM" id="SSF51735">
    <property type="entry name" value="NAD(P)-binding Rossmann-fold domains"/>
    <property type="match status" value="1"/>
</dbReference>
<dbReference type="RefSeq" id="WP_379227963.1">
    <property type="nucleotide sequence ID" value="NZ_JBHTLX010000002.1"/>
</dbReference>
<dbReference type="InterPro" id="IPR001509">
    <property type="entry name" value="Epimerase_deHydtase"/>
</dbReference>
<dbReference type="Gene3D" id="3.40.50.720">
    <property type="entry name" value="NAD(P)-binding Rossmann-like Domain"/>
    <property type="match status" value="1"/>
</dbReference>
<evidence type="ECO:0000259" key="2">
    <source>
        <dbReference type="Pfam" id="PF01370"/>
    </source>
</evidence>
<comment type="similarity">
    <text evidence="1">Belongs to the NAD(P)-dependent epimerase/dehydratase family.</text>
</comment>
<dbReference type="PRINTS" id="PR01713">
    <property type="entry name" value="NUCEPIMERASE"/>
</dbReference>
<feature type="domain" description="NAD-dependent epimerase/dehydratase" evidence="2">
    <location>
        <begin position="7"/>
        <end position="242"/>
    </location>
</feature>
<name>A0ABW3VTG3_9ACTN</name>
<sequence>MTRSMYLITGGAGFIGSHLAHRLLNVGHRVRIVDDLSTGRRDNLAGIADEVELVEGDIRDPELMAAACRGVDVVLHQAALPSVPRSVADPRASLDANVMGTLNVLESARDAGVRRVVQASSSSVYGDTPVLPKTTAMRPQPRSPYAVAKLAAETLGQAFTASYGLEVVALRYFNVFGPRQDPDSAYAAVIPRFIAAVRDDRDVTIHGDGEQSRDFTYVDNVVDANLRAARAEGAGGQVFNVATGQAVSVNAMLATICGQLGRPARVVHEPPRVGDVRDSLADWAPAAEVLGYAPAVGFEEGIRRTIASLLAAPPSLIPHRA</sequence>
<evidence type="ECO:0000256" key="1">
    <source>
        <dbReference type="ARBA" id="ARBA00007637"/>
    </source>
</evidence>
<dbReference type="Gene3D" id="3.90.25.10">
    <property type="entry name" value="UDP-galactose 4-epimerase, domain 1"/>
    <property type="match status" value="1"/>
</dbReference>
<dbReference type="PANTHER" id="PTHR43000">
    <property type="entry name" value="DTDP-D-GLUCOSE 4,6-DEHYDRATASE-RELATED"/>
    <property type="match status" value="1"/>
</dbReference>
<accession>A0ABW3VTG3</accession>
<reference evidence="4" key="1">
    <citation type="journal article" date="2019" name="Int. J. Syst. Evol. Microbiol.">
        <title>The Global Catalogue of Microorganisms (GCM) 10K type strain sequencing project: providing services to taxonomists for standard genome sequencing and annotation.</title>
        <authorList>
            <consortium name="The Broad Institute Genomics Platform"/>
            <consortium name="The Broad Institute Genome Sequencing Center for Infectious Disease"/>
            <person name="Wu L."/>
            <person name="Ma J."/>
        </authorList>
    </citation>
    <scope>NUCLEOTIDE SEQUENCE [LARGE SCALE GENOMIC DNA]</scope>
    <source>
        <strain evidence="4">CCUG 52478</strain>
    </source>
</reference>
<gene>
    <name evidence="3" type="ORF">ACFQ3F_00885</name>
</gene>
<dbReference type="EMBL" id="JBHTLX010000002">
    <property type="protein sequence ID" value="MFD1246331.1"/>
    <property type="molecule type" value="Genomic_DNA"/>
</dbReference>
<comment type="caution">
    <text evidence="3">The sequence shown here is derived from an EMBL/GenBank/DDBJ whole genome shotgun (WGS) entry which is preliminary data.</text>
</comment>
<protein>
    <submittedName>
        <fullName evidence="3">SDR family oxidoreductase</fullName>
    </submittedName>
</protein>
<dbReference type="CDD" id="cd05256">
    <property type="entry name" value="UDP_AE_SDR_e"/>
    <property type="match status" value="1"/>
</dbReference>
<keyword evidence="4" id="KW-1185">Reference proteome</keyword>
<dbReference type="InterPro" id="IPR036291">
    <property type="entry name" value="NAD(P)-bd_dom_sf"/>
</dbReference>
<dbReference type="Pfam" id="PF01370">
    <property type="entry name" value="Epimerase"/>
    <property type="match status" value="1"/>
</dbReference>
<evidence type="ECO:0000313" key="4">
    <source>
        <dbReference type="Proteomes" id="UP001597229"/>
    </source>
</evidence>
<dbReference type="Proteomes" id="UP001597229">
    <property type="component" value="Unassembled WGS sequence"/>
</dbReference>
<organism evidence="3 4">
    <name type="scientific">Nocardioides ginsengisoli</name>
    <dbReference type="NCBI Taxonomy" id="363868"/>
    <lineage>
        <taxon>Bacteria</taxon>
        <taxon>Bacillati</taxon>
        <taxon>Actinomycetota</taxon>
        <taxon>Actinomycetes</taxon>
        <taxon>Propionibacteriales</taxon>
        <taxon>Nocardioidaceae</taxon>
        <taxon>Nocardioides</taxon>
    </lineage>
</organism>
<evidence type="ECO:0000313" key="3">
    <source>
        <dbReference type="EMBL" id="MFD1246331.1"/>
    </source>
</evidence>
<proteinExistence type="inferred from homology"/>